<feature type="transmembrane region" description="Helical" evidence="2">
    <location>
        <begin position="122"/>
        <end position="145"/>
    </location>
</feature>
<name>A0A7S4FWD4_9EUGL</name>
<keyword evidence="2" id="KW-1133">Transmembrane helix</keyword>
<accession>A0A7S4FWD4</accession>
<proteinExistence type="predicted"/>
<dbReference type="EMBL" id="HBJA01081773">
    <property type="protein sequence ID" value="CAE0817391.1"/>
    <property type="molecule type" value="Transcribed_RNA"/>
</dbReference>
<feature type="transmembrane region" description="Helical" evidence="2">
    <location>
        <begin position="80"/>
        <end position="102"/>
    </location>
</feature>
<evidence type="ECO:0000256" key="1">
    <source>
        <dbReference type="SAM" id="MobiDB-lite"/>
    </source>
</evidence>
<keyword evidence="2" id="KW-0472">Membrane</keyword>
<evidence type="ECO:0000313" key="3">
    <source>
        <dbReference type="EMBL" id="CAE0817391.1"/>
    </source>
</evidence>
<dbReference type="AlphaFoldDB" id="A0A7S4FWD4"/>
<feature type="transmembrane region" description="Helical" evidence="2">
    <location>
        <begin position="157"/>
        <end position="181"/>
    </location>
</feature>
<protein>
    <submittedName>
        <fullName evidence="3">Uncharacterized protein</fullName>
    </submittedName>
</protein>
<reference evidence="3" key="1">
    <citation type="submission" date="2021-01" db="EMBL/GenBank/DDBJ databases">
        <authorList>
            <person name="Corre E."/>
            <person name="Pelletier E."/>
            <person name="Niang G."/>
            <person name="Scheremetjew M."/>
            <person name="Finn R."/>
            <person name="Kale V."/>
            <person name="Holt S."/>
            <person name="Cochrane G."/>
            <person name="Meng A."/>
            <person name="Brown T."/>
            <person name="Cohen L."/>
        </authorList>
    </citation>
    <scope>NUCLEOTIDE SEQUENCE</scope>
    <source>
        <strain evidence="3">CCMP1594</strain>
    </source>
</reference>
<feature type="region of interest" description="Disordered" evidence="1">
    <location>
        <begin position="216"/>
        <end position="238"/>
    </location>
</feature>
<organism evidence="3">
    <name type="scientific">Eutreptiella gymnastica</name>
    <dbReference type="NCBI Taxonomy" id="73025"/>
    <lineage>
        <taxon>Eukaryota</taxon>
        <taxon>Discoba</taxon>
        <taxon>Euglenozoa</taxon>
        <taxon>Euglenida</taxon>
        <taxon>Spirocuta</taxon>
        <taxon>Euglenophyceae</taxon>
        <taxon>Eutreptiales</taxon>
        <taxon>Eutreptiaceae</taxon>
        <taxon>Eutreptiella</taxon>
    </lineage>
</organism>
<gene>
    <name evidence="3" type="ORF">EGYM00163_LOCUS28556</name>
</gene>
<keyword evidence="2" id="KW-0812">Transmembrane</keyword>
<sequence>MPCLAFEPSPAAVGLSYALCGLADVLCQLAEMHCRPLDGCPFVRRFLSPKAHLRPSGAELALVPEDQPPERYSPCRTLRFLVVPGCLVGFEWVLASCLSAIIDQYLMTGSWLRQANLRTWGYMAVATCFQMIATSTSILVYYASLTGIEVEDFRHMLKMLVTVTFLCEAPALFLVCVKPAIPGHWRYLLGSMCDVAGYFLLSKVLNSPLHSPPLEAYKTPRLTPEDNVSGPDAGDAEMTKVSRRSCCWQ</sequence>
<evidence type="ECO:0000256" key="2">
    <source>
        <dbReference type="SAM" id="Phobius"/>
    </source>
</evidence>